<gene>
    <name evidence="2" type="ORF">KC909_03815</name>
</gene>
<dbReference type="Proteomes" id="UP000783287">
    <property type="component" value="Unassembled WGS sequence"/>
</dbReference>
<accession>A0A955L5M7</accession>
<evidence type="ECO:0000313" key="3">
    <source>
        <dbReference type="Proteomes" id="UP000783287"/>
    </source>
</evidence>
<feature type="transmembrane region" description="Helical" evidence="1">
    <location>
        <begin position="384"/>
        <end position="406"/>
    </location>
</feature>
<feature type="transmembrane region" description="Helical" evidence="1">
    <location>
        <begin position="330"/>
        <end position="347"/>
    </location>
</feature>
<dbReference type="SUPFAM" id="SSF82866">
    <property type="entry name" value="Multidrug efflux transporter AcrB transmembrane domain"/>
    <property type="match status" value="1"/>
</dbReference>
<reference evidence="2" key="2">
    <citation type="journal article" date="2021" name="Microbiome">
        <title>Successional dynamics and alternative stable states in a saline activated sludge microbial community over 9 years.</title>
        <authorList>
            <person name="Wang Y."/>
            <person name="Ye J."/>
            <person name="Ju F."/>
            <person name="Liu L."/>
            <person name="Boyd J.A."/>
            <person name="Deng Y."/>
            <person name="Parks D.H."/>
            <person name="Jiang X."/>
            <person name="Yin X."/>
            <person name="Woodcroft B.J."/>
            <person name="Tyson G.W."/>
            <person name="Hugenholtz P."/>
            <person name="Polz M.F."/>
            <person name="Zhang T."/>
        </authorList>
    </citation>
    <scope>NUCLEOTIDE SEQUENCE</scope>
    <source>
        <strain evidence="2">HKST-UBA14</strain>
    </source>
</reference>
<evidence type="ECO:0000256" key="1">
    <source>
        <dbReference type="SAM" id="Phobius"/>
    </source>
</evidence>
<feature type="transmembrane region" description="Helical" evidence="1">
    <location>
        <begin position="458"/>
        <end position="481"/>
    </location>
</feature>
<proteinExistence type="predicted"/>
<feature type="transmembrane region" description="Helical" evidence="1">
    <location>
        <begin position="359"/>
        <end position="378"/>
    </location>
</feature>
<dbReference type="AlphaFoldDB" id="A0A955L5M7"/>
<name>A0A955L5M7_9BACT</name>
<keyword evidence="1" id="KW-0472">Membrane</keyword>
<dbReference type="EMBL" id="JAGQLK010000074">
    <property type="protein sequence ID" value="MCA9383467.1"/>
    <property type="molecule type" value="Genomic_DNA"/>
</dbReference>
<comment type="caution">
    <text evidence="2">The sequence shown here is derived from an EMBL/GenBank/DDBJ whole genome shotgun (WGS) entry which is preliminary data.</text>
</comment>
<organism evidence="2 3">
    <name type="scientific">Candidatus Dojkabacteria bacterium</name>
    <dbReference type="NCBI Taxonomy" id="2099670"/>
    <lineage>
        <taxon>Bacteria</taxon>
        <taxon>Candidatus Dojkabacteria</taxon>
    </lineage>
</organism>
<keyword evidence="1" id="KW-1133">Transmembrane helix</keyword>
<sequence>MKESKVKLGILAIVTTVAFLIAIPTLTLNFSNKQIDIRGLNPDDITDQFFVDDFALQSSVDLQGGKLAVFNVDLSVLPESQISTEFEKIKSIIAFRLSLLNIGDYELTALENSEKGEYKIVLKVEEGITDEQLAFITSRGEVEFWLEDGGLINTAINEDGEVEEVEDPYVGTPFEGRSTANISNYDIFLAETVYDCRVYLAQLVVDSLPDSSIIPENSEQVSNYGLSVRFAPESNLKLLNALASNPIGVAPVLVTIDGVPVAYQASGNTYVGSLTVDHILLYTLVDDNALDNSIVASVMSSPVINFPVELESSNQLAPTLGLTTLNHMKIGLLLGFIMVNAVLVYYFRERSKFIVAANLVFLFWGIALLKIFGGYGLALSFPMLIGFLTAMLAFITFVILASYRVRTKFSGGLTRSELQEVYTQTKVEFRNLTILFIISAFSMQRYGTITLEQYANGIGFGFVVALLVIMIAFPILMPFTFKLGKK</sequence>
<reference evidence="2" key="1">
    <citation type="submission" date="2020-04" db="EMBL/GenBank/DDBJ databases">
        <authorList>
            <person name="Zhang T."/>
        </authorList>
    </citation>
    <scope>NUCLEOTIDE SEQUENCE</scope>
    <source>
        <strain evidence="2">HKST-UBA14</strain>
    </source>
</reference>
<evidence type="ECO:0000313" key="2">
    <source>
        <dbReference type="EMBL" id="MCA9383467.1"/>
    </source>
</evidence>
<protein>
    <submittedName>
        <fullName evidence="2">Uncharacterized protein</fullName>
    </submittedName>
</protein>
<keyword evidence="1" id="KW-0812">Transmembrane</keyword>